<evidence type="ECO:0008006" key="4">
    <source>
        <dbReference type="Google" id="ProtNLM"/>
    </source>
</evidence>
<dbReference type="InterPro" id="IPR037923">
    <property type="entry name" value="HTH-like"/>
</dbReference>
<proteinExistence type="predicted"/>
<comment type="caution">
    <text evidence="2">The sequence shown here is derived from an EMBL/GenBank/DDBJ whole genome shotgun (WGS) entry which is preliminary data.</text>
</comment>
<evidence type="ECO:0000313" key="2">
    <source>
        <dbReference type="EMBL" id="CAH8249398.1"/>
    </source>
</evidence>
<name>A0ABN8UDU7_9BACL</name>
<organism evidence="2 3">
    <name type="scientific">Paenibacillus melissococcoides</name>
    <dbReference type="NCBI Taxonomy" id="2912268"/>
    <lineage>
        <taxon>Bacteria</taxon>
        <taxon>Bacillati</taxon>
        <taxon>Bacillota</taxon>
        <taxon>Bacilli</taxon>
        <taxon>Bacillales</taxon>
        <taxon>Paenibacillaceae</taxon>
        <taxon>Paenibacillus</taxon>
    </lineage>
</organism>
<protein>
    <recommendedName>
        <fullName evidence="4">AraC-type arabinose-binding/dimerisation domain-containing protein</fullName>
    </recommendedName>
</protein>
<accession>A0ABN8UDU7</accession>
<dbReference type="SUPFAM" id="SSF51215">
    <property type="entry name" value="Regulatory protein AraC"/>
    <property type="match status" value="1"/>
</dbReference>
<gene>
    <name evidence="2" type="ORF">WJ0W_006583</name>
</gene>
<keyword evidence="1" id="KW-0238">DNA-binding</keyword>
<keyword evidence="3" id="KW-1185">Reference proteome</keyword>
<evidence type="ECO:0000256" key="1">
    <source>
        <dbReference type="ARBA" id="ARBA00023125"/>
    </source>
</evidence>
<dbReference type="Proteomes" id="UP001154322">
    <property type="component" value="Unassembled WGS sequence"/>
</dbReference>
<sequence length="89" mass="10051">MGHATPERLRNEQYMSLSSPFRIFRHHIDTRIEVHWHEFFEMALVVGGQGIHAVNGTSVSPIGQRTAPADNVCRGLFCAGWYSQRPGET</sequence>
<reference evidence="2" key="1">
    <citation type="submission" date="2022-06" db="EMBL/GenBank/DDBJ databases">
        <authorList>
            <person name="Dietemann V."/>
            <person name="Ory F."/>
            <person name="Dainat B."/>
            <person name="Oberhansli S."/>
        </authorList>
    </citation>
    <scope>NUCLEOTIDE SEQUENCE</scope>
    <source>
        <strain evidence="2">Ena-SAMPLE-TAB-26-04-2022-14:26:32:270-5432</strain>
    </source>
</reference>
<dbReference type="RefSeq" id="WP_213430485.1">
    <property type="nucleotide sequence ID" value="NZ_AP031286.1"/>
</dbReference>
<evidence type="ECO:0000313" key="3">
    <source>
        <dbReference type="Proteomes" id="UP001154322"/>
    </source>
</evidence>
<dbReference type="EMBL" id="CALYLO010000016">
    <property type="protein sequence ID" value="CAH8249398.1"/>
    <property type="molecule type" value="Genomic_DNA"/>
</dbReference>